<protein>
    <submittedName>
        <fullName evidence="2">KICSTOR complex protein SZT2</fullName>
    </submittedName>
</protein>
<dbReference type="Proteomes" id="UP000827284">
    <property type="component" value="Unassembled WGS sequence"/>
</dbReference>
<gene>
    <name evidence="2" type="ORF">EMPS_10853</name>
</gene>
<feature type="region of interest" description="Disordered" evidence="1">
    <location>
        <begin position="1477"/>
        <end position="1509"/>
    </location>
</feature>
<feature type="region of interest" description="Disordered" evidence="1">
    <location>
        <begin position="3773"/>
        <end position="3804"/>
    </location>
</feature>
<feature type="compositionally biased region" description="Polar residues" evidence="1">
    <location>
        <begin position="2042"/>
        <end position="2068"/>
    </location>
</feature>
<evidence type="ECO:0000313" key="2">
    <source>
        <dbReference type="EMBL" id="GJJ78494.1"/>
    </source>
</evidence>
<feature type="compositionally biased region" description="Acidic residues" evidence="1">
    <location>
        <begin position="3776"/>
        <end position="3786"/>
    </location>
</feature>
<dbReference type="PANTHER" id="PTHR14918:SF3">
    <property type="entry name" value="KICSTOR COMPLEX PROTEIN SZT2"/>
    <property type="match status" value="1"/>
</dbReference>
<feature type="compositionally biased region" description="Polar residues" evidence="1">
    <location>
        <begin position="3692"/>
        <end position="3705"/>
    </location>
</feature>
<dbReference type="PANTHER" id="PTHR14918">
    <property type="entry name" value="KICSTOR COMPLEX PROTEIN SZT2"/>
    <property type="match status" value="1"/>
</dbReference>
<reference evidence="2" key="1">
    <citation type="submission" date="2021-11" db="EMBL/GenBank/DDBJ databases">
        <authorList>
            <person name="Herlambang A."/>
            <person name="Guo Y."/>
            <person name="Takashima Y."/>
            <person name="Nishizawa T."/>
        </authorList>
    </citation>
    <scope>NUCLEOTIDE SEQUENCE</scope>
    <source>
        <strain evidence="2">E1425</strain>
    </source>
</reference>
<reference evidence="2" key="2">
    <citation type="journal article" date="2022" name="Microbiol. Resour. Announc.">
        <title>Whole-Genome Sequence of Entomortierella parvispora E1425, a Mucoromycotan Fungus Associated with Burkholderiaceae-Related Endosymbiotic Bacteria.</title>
        <authorList>
            <person name="Herlambang A."/>
            <person name="Guo Y."/>
            <person name="Takashima Y."/>
            <person name="Narisawa K."/>
            <person name="Ohta H."/>
            <person name="Nishizawa T."/>
        </authorList>
    </citation>
    <scope>NUCLEOTIDE SEQUENCE</scope>
    <source>
        <strain evidence="2">E1425</strain>
    </source>
</reference>
<dbReference type="EMBL" id="BQFW01000015">
    <property type="protein sequence ID" value="GJJ78494.1"/>
    <property type="molecule type" value="Genomic_DNA"/>
</dbReference>
<organism evidence="2 3">
    <name type="scientific">Entomortierella parvispora</name>
    <dbReference type="NCBI Taxonomy" id="205924"/>
    <lineage>
        <taxon>Eukaryota</taxon>
        <taxon>Fungi</taxon>
        <taxon>Fungi incertae sedis</taxon>
        <taxon>Mucoromycota</taxon>
        <taxon>Mortierellomycotina</taxon>
        <taxon>Mortierellomycetes</taxon>
        <taxon>Mortierellales</taxon>
        <taxon>Mortierellaceae</taxon>
        <taxon>Entomortierella</taxon>
    </lineage>
</organism>
<dbReference type="OrthoDB" id="43547at2759"/>
<feature type="region of interest" description="Disordered" evidence="1">
    <location>
        <begin position="1901"/>
        <end position="1941"/>
    </location>
</feature>
<feature type="region of interest" description="Disordered" evidence="1">
    <location>
        <begin position="3172"/>
        <end position="3202"/>
    </location>
</feature>
<sequence length="3869" mass="430403">MASYYFQEDSSDESLPSPRTTVLSPHIHEESNHTQHPLLGQSQEQSRDRDQDQNQDVNSTSTSSPCSTSSPPSETNTSLRLRPSRSSSPSRTSVDLSMSPTFTSAHQNAIDREVHQLRDDAKSLAVLVEDQFLLARSDLEESLLNNLFGSVKSLESKNVSVLHASTDKHLPWVTQERQQHQDLAMMRFVPQTRVFFINKQYRTVFLVDVSSSVLTVDAGGSRIVMGQVIDTLTKCLVGLSEKFSCPGMIEDYVQPEIHITVIAECSQFASNVHTGEMLSNFPTMKVLLQDVVLTQSNLHSILKVLKVQLAKFQIKLSKFRSELRRARESMGYSLAVEDAVGDESLELDFEDDISRRKSWGVGLSGANLSYTLTAGLFALGLMPQSASPSLVIVTDGVVKSNLLHGSTILRKLMELDVSCSVIQLGNKDGSIPSCNWGFIQDTEALRFVAEATLGKFMFSQECSSIDPHSMDRRSTEKRTAPNMYHRTFLIRELCLLKPRPGLDDVEDKDDSGGYSMTNFPWDPKSQPEPIKMMQTACKDYHLNIPVEILVAARVRQGFRIKGVSIVPDKDRPSSERYLITMTLAWLPNVTIQYKLKGQVDGEAKSTNFLQRFEPPKVEIDIIAYQAFAIHFLNSQHTSVTANHSVYTKVFRIHRYIVGLSDSDVTLRGLNNSHASANQALWTQRAKSMERSRKVGDRGEAAQDQDREDIAVYLSRLAEQWSGLAKDSDRQYSRCWYNDFEFDVLLVVPPPAFLPTSMDTKNSLVKYCEGLEAGVSGIRDYLKRSWASFVVGNVFMQTQQQPELNSTSTASSRFCELRLFSEPNVAILRIQLRFFGIPLLERRAIAEDIQKRIFAVETIRPYMATSSKDGSQAVHTTVLRCQRPIYRLLMRHLIHEAPLSHTPETTSTDFHTHVAEPIGEESVLRSYLLHKHWGWKDQVRDSTYLSDNGFMASQDLAFQYLCAQRIGEGFLLASSLPNRVVLYKEVEMPPHEGSLLKGNCAVQYLIFRSPVSGELVTELWAEPFMDVSQYSTFDKVKTSIINIDRFLLSRLTTFEAIHTIGRLRLRPTVELQPDRGFIYPWLFDPATLLRQQRLITLAYEAPKRNVSSNVQQDVSVSSGKRCTHTLGLPTFNAPDPSSNPPMVSSARDLLLTRNANASSTSLAQSLSDAELPVSVENELVSEYKEYIRELSCADRDLAILHLFMEKSLSQLAEGEIMAGNDDDACSQFFLDIKTSIKRNPDIRRLLMTFHCTNSFQDIRCFVKIPNARFVRLIIIPKLGSVIAHITKMRSLQTKEGVVGAELARHDFLSCMMFECLRSKPLADVSEHNANSLDQSLALFELHPVSLGPVVMHQPLLLQPVMNEDQGRATKVHESTLQLIRAISQTYSHSYAKAIFAALIEGHSVEPTDLQKATLICTRTSVDINITGFLNTMELVRHRGIASRESSSELASRFMQVLLHSFELVPVPGPDQTFFYRPTIRRTAPKQAKPKTRKRSPSVSRQGPIDTEADDNLAEIIESAERPLFMHLECSFQKPLTQSSELERNGWKPSVTFPVSGLPLSYSFKEKGSRELNYAPSRIGVESRPVDSADGTVAIIHLVVSTLPVPDDYNGPTLKSIDSESKINSENSQQMGAGLRNLQHLFPTLDSTQLEAISDTESRLEWLVKEEVMHGLLDMTPVTVDMLSLVETQLKTKSSFVNFPTSMALPLTFVKKRRGYEIFMQELGRTSMFPYELCQVGPYFYLRESDATLGSTLDQDSMRTDLDHLAYDSGDHHDGSQPDKSSPVCFDTNDDIVSTSPSRDLCHGLGIVILPTPKDKPHSTTPEAANGLNNSERLARKREFWLILVPKEPYVQVYFFSKTLSEESCHSIVGHVRRAIDELCIKVNQLTLLQSLNETRNCSKYLVPADDSDPNAESNSSSDSDHVSQEDEAFITGGSRSERSPDIRKFKPGEFACPLVYRRAWPLHWRVKPGQAMKSVAHLVLYPFAVQNRKNFFVVESKDDQDESKKIVVFLRLSEVEVQAGVEAAPGVDDGSAMTVVKTESASQVLNTNQAIEDPGSHSNSPRPSPTASPGSRIAAPTGTRTDTRELVVEVYGVQPPGRHVTGDLFSLLENKFYNSVVLSVVSTFLSRNSTLKLTQADVDFILPVDRIEPSRQVLEIPHFIATPFAFLMYLKQNLSLYLHPLMGADKVGVLTRYYQSQYGRFSAAERFHDQQSQHTQIGDFTFFYNAVQGRSPTQIESTVGIGLAGVCLTVLGQDQRPAFEIGHQEGEHDNEGIRAFFESFPDSSGQKPSKYRLLVEIWAQGGVNASALMDAISQSFRQSLCDDIIESSIAQGLCPSAQDRRNDTDQIDGEPLIGECVQKNFIDPSFLVLHYSYQWKNPAVHSLNLEYSMPPWIMDSFLLELDEILTDVSMSFSPLLIRSIANSHRYKEHKASSGSKKSFGDMTNIRFILVGGIQDLNEGSSSAYYGRRASMGNDRAHSRRSSLAESVSLQHSHKTSTHSSQHIPKRQLEDVKMYPNAITATGQDETMLLTRNCFVVITANGFGLQAYTYNWGKAYQEVFGAIERVVKWHQDRMRLLDNVLLQKMGLFHHVPSISPPQTQTLAQSNSGATPGLSRPGPQSSPHLGSNLRIGLSDPAASSVSVPKSQGSPKSPSSAAVSDSATLSSLVEDQFPSRTRPFSAYSNDDSRSEIQKGLSGSAMSVRPSPPAAVASTQSLDQSSPTAGSIITTSQDIDQILRDYILEPLETARDEDEFQDEVQRHAKPFLDTFMHHTKNAEDQQNAYNVYQKWSRRYKDRKGSPNALHENMNTSDLAIMLRSARLLHFCRTPLLFTEFSSSLFPLVAPSAAPIEPGLSQAPPSKQDAELSQTGESKATTADPVVQWYSSLAETFMREYSQYLATVGMQLLMYGNSKFDKPVESAHSDELSFMSQFTVSKSLSVASPAAFLFKSLQGGSIMCEVRLQGMFVCVTLYTLNRRYGRVKVAAPGFATAEANKDSLRVYTEQCARFKDRIHVNSFVYDFHLRYIHRILMESSKLNTVDSQSPTSLPFSFDLLDVLHQFLQYHSRPAAYSRNRVYRGVYHTTLAPGEGELPGHLFDYVIKNPQRYGFQAIHLHDRPRACFVSGRNLLVGFGGLQQHTGSVHGSSKGVSGTDKFGLKGFGVGGNQGGLPVTHIQRPTGPHLRHTSHDSSVNTKRNHRRLPSSRSSYNVKESTILDDEGVEYVLVLSDGDQDSTGLTVHYYLLILREEEVVKKLEEAHGPLLKAKDRLLAADHNMVMTEGNMGVDRGHVGSHLGTPRPKPGFVAKENVQSLMESAVTAEPVHEGRVIQADATREILNSEERLMDATELQERITERAVLSDVVRAAEARLDLLLKQAAQFFDRDSLWEMLVQGKIGSSGVILTGSNSSLLAPQALTTSLSSGLTLKNGPSEYDGSSTRDGIASGAPELGFADFLALGQRFHSTPLEEMEPEFLAMVTAPGIDWGEVLSFLASYYARWAREFMEHDETSSPGPAVSSLGPGLSDQRGSSGSAFNKTGSAGRQARMSLGKGGRARRHLVIFNPHNRDLLVHFVINMNTESTIDPGESLANKELTSTYHLSGQGPRTTMWNSTGDISSRFNTRTSSGRMLHSQSHSQLQTLLQSTSQTTSPRPESHRRDSAQMLSNPPLRPSLSEVSSRVSSVTSIARAASLAVSKVASRFQPTRSRDSSSALYSNGADGGGTSPSGTSSRAPSVVMDDDVRSILTKASTRGVSQMPARSSLLSPGGSRFVQKSRHFNEEIQSMQDDEDSSSEEFADQRSLDHSFQEDEDEDYDNAEIEHRDDGSCRGLEGDQNENIGANVRVFSVSREPKSGYNAIESEHVGDVIRTLSYWIWRSQK</sequence>
<feature type="region of interest" description="Disordered" evidence="1">
    <location>
        <begin position="2042"/>
        <end position="2078"/>
    </location>
</feature>
<feature type="region of interest" description="Disordered" evidence="1">
    <location>
        <begin position="3499"/>
        <end position="3542"/>
    </location>
</feature>
<feature type="compositionally biased region" description="Basic and acidic residues" evidence="1">
    <location>
        <begin position="3787"/>
        <end position="3797"/>
    </location>
</feature>
<feature type="compositionally biased region" description="Low complexity" evidence="1">
    <location>
        <begin position="2635"/>
        <end position="2654"/>
    </location>
</feature>
<name>A0A9P3HKP0_9FUNG</name>
<feature type="compositionally biased region" description="Basic residues" evidence="1">
    <location>
        <begin position="1477"/>
        <end position="1494"/>
    </location>
</feature>
<feature type="region of interest" description="Disordered" evidence="1">
    <location>
        <begin position="2672"/>
        <end position="2724"/>
    </location>
</feature>
<accession>A0A9P3HKP0</accession>
<feature type="compositionally biased region" description="Polar residues" evidence="1">
    <location>
        <begin position="3518"/>
        <end position="3532"/>
    </location>
</feature>
<feature type="compositionally biased region" description="Polar residues" evidence="1">
    <location>
        <begin position="3737"/>
        <end position="3754"/>
    </location>
</feature>
<feature type="compositionally biased region" description="Polar residues" evidence="1">
    <location>
        <begin position="2708"/>
        <end position="2724"/>
    </location>
</feature>
<feature type="region of interest" description="Disordered" evidence="1">
    <location>
        <begin position="2591"/>
        <end position="2659"/>
    </location>
</feature>
<feature type="compositionally biased region" description="Polar residues" evidence="1">
    <location>
        <begin position="13"/>
        <end position="23"/>
    </location>
</feature>
<keyword evidence="3" id="KW-1185">Reference proteome</keyword>
<feature type="compositionally biased region" description="Low complexity" evidence="1">
    <location>
        <begin position="54"/>
        <end position="93"/>
    </location>
</feature>
<feature type="region of interest" description="Disordered" evidence="1">
    <location>
        <begin position="2471"/>
        <end position="2507"/>
    </location>
</feature>
<proteinExistence type="predicted"/>
<feature type="compositionally biased region" description="Low complexity" evidence="1">
    <location>
        <begin position="3621"/>
        <end position="3641"/>
    </location>
</feature>
<evidence type="ECO:0000313" key="3">
    <source>
        <dbReference type="Proteomes" id="UP000827284"/>
    </source>
</evidence>
<dbReference type="InterPro" id="IPR033228">
    <property type="entry name" value="SZT2"/>
</dbReference>
<feature type="compositionally biased region" description="Basic and acidic residues" evidence="1">
    <location>
        <begin position="1763"/>
        <end position="1775"/>
    </location>
</feature>
<feature type="region of interest" description="Disordered" evidence="1">
    <location>
        <begin position="3614"/>
        <end position="3667"/>
    </location>
</feature>
<dbReference type="GO" id="GO:0005777">
    <property type="term" value="C:peroxisome"/>
    <property type="evidence" value="ECO:0007669"/>
    <property type="project" value="InterPro"/>
</dbReference>
<feature type="region of interest" description="Disordered" evidence="1">
    <location>
        <begin position="1"/>
        <end position="98"/>
    </location>
</feature>
<feature type="compositionally biased region" description="Low complexity" evidence="1">
    <location>
        <begin position="3716"/>
        <end position="3725"/>
    </location>
</feature>
<feature type="region of interest" description="Disordered" evidence="1">
    <location>
        <begin position="2847"/>
        <end position="2869"/>
    </location>
</feature>
<feature type="region of interest" description="Disordered" evidence="1">
    <location>
        <begin position="1763"/>
        <end position="1782"/>
    </location>
</feature>
<evidence type="ECO:0000256" key="1">
    <source>
        <dbReference type="SAM" id="MobiDB-lite"/>
    </source>
</evidence>
<comment type="caution">
    <text evidence="2">The sequence shown here is derived from an EMBL/GenBank/DDBJ whole genome shotgun (WGS) entry which is preliminary data.</text>
</comment>
<feature type="compositionally biased region" description="Polar residues" evidence="1">
    <location>
        <begin position="2594"/>
        <end position="2607"/>
    </location>
</feature>
<feature type="region of interest" description="Disordered" evidence="1">
    <location>
        <begin position="3685"/>
        <end position="3761"/>
    </location>
</feature>